<feature type="domain" description="DEAD-box RNA helicase Q" evidence="9">
    <location>
        <begin position="182"/>
        <end position="210"/>
    </location>
</feature>
<evidence type="ECO:0000256" key="6">
    <source>
        <dbReference type="PROSITE-ProRule" id="PRU00552"/>
    </source>
</evidence>
<feature type="region of interest" description="Disordered" evidence="7">
    <location>
        <begin position="1"/>
        <end position="34"/>
    </location>
</feature>
<dbReference type="InterPro" id="IPR014001">
    <property type="entry name" value="Helicase_ATP-bd"/>
</dbReference>
<evidence type="ECO:0000256" key="7">
    <source>
        <dbReference type="SAM" id="MobiDB-lite"/>
    </source>
</evidence>
<dbReference type="Pfam" id="PF00270">
    <property type="entry name" value="DEAD"/>
    <property type="match status" value="1"/>
</dbReference>
<feature type="short sequence motif" description="Q motif" evidence="6">
    <location>
        <begin position="182"/>
        <end position="210"/>
    </location>
</feature>
<dbReference type="InterPro" id="IPR011545">
    <property type="entry name" value="DEAD/DEAH_box_helicase_dom"/>
</dbReference>
<keyword evidence="5" id="KW-0067">ATP-binding</keyword>
<dbReference type="SUPFAM" id="SSF52540">
    <property type="entry name" value="P-loop containing nucleoside triphosphate hydrolases"/>
    <property type="match status" value="1"/>
</dbReference>
<dbReference type="InterPro" id="IPR014014">
    <property type="entry name" value="RNA_helicase_DEAD_Q_motif"/>
</dbReference>
<dbReference type="InterPro" id="IPR027417">
    <property type="entry name" value="P-loop_NTPase"/>
</dbReference>
<evidence type="ECO:0000259" key="9">
    <source>
        <dbReference type="PROSITE" id="PS51195"/>
    </source>
</evidence>
<evidence type="ECO:0000313" key="11">
    <source>
        <dbReference type="Proteomes" id="UP000823941"/>
    </source>
</evidence>
<proteinExistence type="predicted"/>
<organism evidence="10 11">
    <name type="scientific">Plutella xylostella</name>
    <name type="common">Diamondback moth</name>
    <name type="synonym">Plutella maculipennis</name>
    <dbReference type="NCBI Taxonomy" id="51655"/>
    <lineage>
        <taxon>Eukaryota</taxon>
        <taxon>Metazoa</taxon>
        <taxon>Ecdysozoa</taxon>
        <taxon>Arthropoda</taxon>
        <taxon>Hexapoda</taxon>
        <taxon>Insecta</taxon>
        <taxon>Pterygota</taxon>
        <taxon>Neoptera</taxon>
        <taxon>Endopterygota</taxon>
        <taxon>Lepidoptera</taxon>
        <taxon>Glossata</taxon>
        <taxon>Ditrysia</taxon>
        <taxon>Yponomeutoidea</taxon>
        <taxon>Plutellidae</taxon>
        <taxon>Plutella</taxon>
    </lineage>
</organism>
<evidence type="ECO:0000259" key="8">
    <source>
        <dbReference type="PROSITE" id="PS51192"/>
    </source>
</evidence>
<protein>
    <recommendedName>
        <fullName evidence="1">RNA helicase</fullName>
        <ecNumber evidence="1">3.6.4.13</ecNumber>
    </recommendedName>
</protein>
<dbReference type="Gene3D" id="3.40.50.300">
    <property type="entry name" value="P-loop containing nucleotide triphosphate hydrolases"/>
    <property type="match status" value="1"/>
</dbReference>
<dbReference type="PROSITE" id="PS51195">
    <property type="entry name" value="Q_MOTIF"/>
    <property type="match status" value="1"/>
</dbReference>
<feature type="region of interest" description="Disordered" evidence="7">
    <location>
        <begin position="60"/>
        <end position="79"/>
    </location>
</feature>
<name>A0ABQ7Q7K5_PLUXY</name>
<evidence type="ECO:0000256" key="5">
    <source>
        <dbReference type="ARBA" id="ARBA00022840"/>
    </source>
</evidence>
<evidence type="ECO:0000256" key="2">
    <source>
        <dbReference type="ARBA" id="ARBA00022741"/>
    </source>
</evidence>
<dbReference type="EMBL" id="JAHIBW010000020">
    <property type="protein sequence ID" value="KAG7300873.1"/>
    <property type="molecule type" value="Genomic_DNA"/>
</dbReference>
<reference evidence="10 11" key="1">
    <citation type="submission" date="2021-06" db="EMBL/GenBank/DDBJ databases">
        <title>A haploid diamondback moth (Plutella xylostella L.) genome assembly resolves 31 chromosomes and identifies a diamide resistance mutation.</title>
        <authorList>
            <person name="Ward C.M."/>
            <person name="Perry K.D."/>
            <person name="Baker G."/>
            <person name="Powis K."/>
            <person name="Heckel D.G."/>
            <person name="Baxter S.W."/>
        </authorList>
    </citation>
    <scope>NUCLEOTIDE SEQUENCE [LARGE SCALE GENOMIC DNA]</scope>
    <source>
        <strain evidence="10 11">LV</strain>
        <tissue evidence="10">Single pupa</tissue>
    </source>
</reference>
<evidence type="ECO:0000313" key="10">
    <source>
        <dbReference type="EMBL" id="KAG7300873.1"/>
    </source>
</evidence>
<dbReference type="EC" id="3.6.4.13" evidence="1"/>
<dbReference type="PANTHER" id="PTHR47958">
    <property type="entry name" value="ATP-DEPENDENT RNA HELICASE DBP3"/>
    <property type="match status" value="1"/>
</dbReference>
<feature type="region of interest" description="Disordered" evidence="7">
    <location>
        <begin position="312"/>
        <end position="336"/>
    </location>
</feature>
<keyword evidence="4" id="KW-0347">Helicase</keyword>
<evidence type="ECO:0000256" key="1">
    <source>
        <dbReference type="ARBA" id="ARBA00012552"/>
    </source>
</evidence>
<keyword evidence="2" id="KW-0547">Nucleotide-binding</keyword>
<keyword evidence="11" id="KW-1185">Reference proteome</keyword>
<accession>A0ABQ7Q7K5</accession>
<evidence type="ECO:0000256" key="3">
    <source>
        <dbReference type="ARBA" id="ARBA00022801"/>
    </source>
</evidence>
<dbReference type="PROSITE" id="PS51192">
    <property type="entry name" value="HELICASE_ATP_BIND_1"/>
    <property type="match status" value="1"/>
</dbReference>
<comment type="caution">
    <text evidence="10">The sequence shown here is derived from an EMBL/GenBank/DDBJ whole genome shotgun (WGS) entry which is preliminary data.</text>
</comment>
<dbReference type="Proteomes" id="UP000823941">
    <property type="component" value="Chromosome 20"/>
</dbReference>
<sequence>MEEKKEEPPPPPLKRYRREEKSSESEEDLENYVPYVPLIERKKQQLIKLGRLTQLATEASAEAKSSSDNDPDDDASQEEWGRKYNVSLLEQHGELKRLAEARALSAAERQAREEQHILESVAQNKALMGVAELAKGIQYEDPIKTSWRAPRCILALPPERHDQVRDKLKILVEGEDVPPPLKTFEHMKLPKGIIRGLEAKGIKKPTPIQVQGIPTVLSGRDMIGIAFTGSGKTLVFTLPLLCFCLHQEIKLPFINNEGPYGLIICPSRELAKQTYEIIQHFVKHLKMCGMPEIRSCLAIGWGTGVRVHGDSAARGAHHGGHPWQAHGHARQENGPPQCVQIPLHG</sequence>
<evidence type="ECO:0000256" key="4">
    <source>
        <dbReference type="ARBA" id="ARBA00022806"/>
    </source>
</evidence>
<feature type="domain" description="Helicase ATP-binding" evidence="8">
    <location>
        <begin position="213"/>
        <end position="287"/>
    </location>
</feature>
<gene>
    <name evidence="10" type="ORF">JYU34_015214</name>
</gene>
<keyword evidence="3" id="KW-0378">Hydrolase</keyword>